<dbReference type="SUPFAM" id="SSF53850">
    <property type="entry name" value="Periplasmic binding protein-like II"/>
    <property type="match status" value="1"/>
</dbReference>
<dbReference type="InterPro" id="IPR005119">
    <property type="entry name" value="LysR_subst-bd"/>
</dbReference>
<proteinExistence type="inferred from homology"/>
<feature type="domain" description="HTH lysR-type" evidence="5">
    <location>
        <begin position="1"/>
        <end position="58"/>
    </location>
</feature>
<dbReference type="FunFam" id="1.10.10.10:FF:000001">
    <property type="entry name" value="LysR family transcriptional regulator"/>
    <property type="match status" value="1"/>
</dbReference>
<evidence type="ECO:0000313" key="6">
    <source>
        <dbReference type="EMBL" id="QFG35132.1"/>
    </source>
</evidence>
<dbReference type="InterPro" id="IPR036388">
    <property type="entry name" value="WH-like_DNA-bd_sf"/>
</dbReference>
<dbReference type="Pfam" id="PF00126">
    <property type="entry name" value="HTH_1"/>
    <property type="match status" value="1"/>
</dbReference>
<dbReference type="Pfam" id="PF03466">
    <property type="entry name" value="LysR_substrate"/>
    <property type="match status" value="1"/>
</dbReference>
<evidence type="ECO:0000313" key="8">
    <source>
        <dbReference type="Proteomes" id="UP000273626"/>
    </source>
</evidence>
<dbReference type="SUPFAM" id="SSF46785">
    <property type="entry name" value="Winged helix' DNA-binding domain"/>
    <property type="match status" value="1"/>
</dbReference>
<dbReference type="RefSeq" id="WP_147429054.1">
    <property type="nucleotide sequence ID" value="NZ_CP044423.1"/>
</dbReference>
<organism evidence="6 9">
    <name type="scientific">Paracoccus pantotrophus</name>
    <name type="common">Thiosphaera pantotropha</name>
    <dbReference type="NCBI Taxonomy" id="82367"/>
    <lineage>
        <taxon>Bacteria</taxon>
        <taxon>Pseudomonadati</taxon>
        <taxon>Pseudomonadota</taxon>
        <taxon>Alphaproteobacteria</taxon>
        <taxon>Rhodobacterales</taxon>
        <taxon>Paracoccaceae</taxon>
        <taxon>Paracoccus</taxon>
    </lineage>
</organism>
<dbReference type="Proteomes" id="UP000326453">
    <property type="component" value="Chromosome 2"/>
</dbReference>
<dbReference type="Gene3D" id="1.10.10.10">
    <property type="entry name" value="Winged helix-like DNA-binding domain superfamily/Winged helix DNA-binding domain"/>
    <property type="match status" value="1"/>
</dbReference>
<evidence type="ECO:0000313" key="7">
    <source>
        <dbReference type="EMBL" id="RKS44685.1"/>
    </source>
</evidence>
<accession>A0AAE6NTU9</accession>
<reference evidence="6 9" key="2">
    <citation type="submission" date="2019-01" db="EMBL/GenBank/DDBJ databases">
        <title>Complete Genome Sequence and Annotation of the Paracoccus pantotrophus type strain DSM 2944.</title>
        <authorList>
            <person name="Bockwoldt J.A."/>
            <person name="Zimmermann M."/>
            <person name="Tiso T."/>
            <person name="Blank L.M."/>
        </authorList>
    </citation>
    <scope>NUCLEOTIDE SEQUENCE [LARGE SCALE GENOMIC DNA]</scope>
    <source>
        <strain evidence="6 9">DSM 2944</strain>
    </source>
</reference>
<sequence length="300" mass="32492">MTLEQLRIFLAVAERQHVTRAAEALNLTQSAVSAAVSALEARHGVRFFDRVGRRILLTETGEAFMAEARAVLDRAETAEMVLEDLAREPRGRLRVHASQTVASYWLPPRLVALHEMHPDIELRLTVSNTTQVADAVQEGGADLGLVEGAVAHGDLHRQVVARDRLVLVMATDHPWVGREAVPPAELATQSWILREPGSGTRSEFETWLAGQGLCVAALPLALELPSNEAVLNAVASSQCLAALSQRAVARPAAAGWIRTLPLPGAERPFSLLTNPRRYRTRAQQALIGILTDEGFAAGLP</sequence>
<comment type="similarity">
    <text evidence="1">Belongs to the LysR transcriptional regulatory family.</text>
</comment>
<dbReference type="GO" id="GO:0003700">
    <property type="term" value="F:DNA-binding transcription factor activity"/>
    <property type="evidence" value="ECO:0007669"/>
    <property type="project" value="InterPro"/>
</dbReference>
<keyword evidence="2" id="KW-0805">Transcription regulation</keyword>
<dbReference type="CDD" id="cd08420">
    <property type="entry name" value="PBP2_CysL_like"/>
    <property type="match status" value="1"/>
</dbReference>
<protein>
    <submittedName>
        <fullName evidence="6">LysR family transcriptional regulator</fullName>
    </submittedName>
</protein>
<dbReference type="PANTHER" id="PTHR30126">
    <property type="entry name" value="HTH-TYPE TRANSCRIPTIONAL REGULATOR"/>
    <property type="match status" value="1"/>
</dbReference>
<dbReference type="PANTHER" id="PTHR30126:SF39">
    <property type="entry name" value="HTH-TYPE TRANSCRIPTIONAL REGULATOR CYSL"/>
    <property type="match status" value="1"/>
</dbReference>
<evidence type="ECO:0000256" key="3">
    <source>
        <dbReference type="ARBA" id="ARBA00023125"/>
    </source>
</evidence>
<name>A0AAE6NTU9_PARPN</name>
<keyword evidence="4" id="KW-0804">Transcription</keyword>
<dbReference type="Gene3D" id="3.40.190.290">
    <property type="match status" value="1"/>
</dbReference>
<dbReference type="AlphaFoldDB" id="A0AAE6NTU9"/>
<gene>
    <name evidence="7" type="ORF">BDE18_3538</name>
    <name evidence="6" type="ORF">ESD82_02750</name>
</gene>
<dbReference type="InterPro" id="IPR036390">
    <property type="entry name" value="WH_DNA-bd_sf"/>
</dbReference>
<dbReference type="EMBL" id="CP044423">
    <property type="protein sequence ID" value="QFG35132.1"/>
    <property type="molecule type" value="Genomic_DNA"/>
</dbReference>
<evidence type="ECO:0000259" key="5">
    <source>
        <dbReference type="PROSITE" id="PS50931"/>
    </source>
</evidence>
<keyword evidence="3" id="KW-0238">DNA-binding</keyword>
<dbReference type="GeneID" id="51369460"/>
<dbReference type="InterPro" id="IPR000847">
    <property type="entry name" value="LysR_HTH_N"/>
</dbReference>
<evidence type="ECO:0000313" key="9">
    <source>
        <dbReference type="Proteomes" id="UP000326453"/>
    </source>
</evidence>
<evidence type="ECO:0000256" key="2">
    <source>
        <dbReference type="ARBA" id="ARBA00023015"/>
    </source>
</evidence>
<dbReference type="PROSITE" id="PS50931">
    <property type="entry name" value="HTH_LYSR"/>
    <property type="match status" value="1"/>
</dbReference>
<dbReference type="KEGG" id="ppan:ESD82_02750"/>
<evidence type="ECO:0000256" key="1">
    <source>
        <dbReference type="ARBA" id="ARBA00009437"/>
    </source>
</evidence>
<reference evidence="7 8" key="1">
    <citation type="submission" date="2018-10" db="EMBL/GenBank/DDBJ databases">
        <title>Genomic Encyclopedia of Archaeal and Bacterial Type Strains, Phase II (KMG-II): from individual species to whole genera.</title>
        <authorList>
            <person name="Goeker M."/>
        </authorList>
    </citation>
    <scope>NUCLEOTIDE SEQUENCE [LARGE SCALE GENOMIC DNA]</scope>
    <source>
        <strain evidence="8">ATCC 35512 / DSM 2944 / CIP 106514 / LMD 82.5 / NBRC 102493 / NCCB 82005 / GB17</strain>
        <strain evidence="7">DSM 2944</strain>
    </source>
</reference>
<dbReference type="GO" id="GO:0000976">
    <property type="term" value="F:transcription cis-regulatory region binding"/>
    <property type="evidence" value="ECO:0007669"/>
    <property type="project" value="TreeGrafter"/>
</dbReference>
<dbReference type="Proteomes" id="UP000273626">
    <property type="component" value="Unassembled WGS sequence"/>
</dbReference>
<dbReference type="EMBL" id="RBLI01000002">
    <property type="protein sequence ID" value="RKS44685.1"/>
    <property type="molecule type" value="Genomic_DNA"/>
</dbReference>
<evidence type="ECO:0000256" key="4">
    <source>
        <dbReference type="ARBA" id="ARBA00023163"/>
    </source>
</evidence>
<dbReference type="PRINTS" id="PR00039">
    <property type="entry name" value="HTHLYSR"/>
</dbReference>
<keyword evidence="8" id="KW-1185">Reference proteome</keyword>